<dbReference type="InterPro" id="IPR000073">
    <property type="entry name" value="AB_hydrolase_1"/>
</dbReference>
<dbReference type="GO" id="GO:0016787">
    <property type="term" value="F:hydrolase activity"/>
    <property type="evidence" value="ECO:0007669"/>
    <property type="project" value="UniProtKB-KW"/>
</dbReference>
<keyword evidence="2" id="KW-0378">Hydrolase</keyword>
<dbReference type="PANTHER" id="PTHR46438:SF11">
    <property type="entry name" value="LIPASE-RELATED"/>
    <property type="match status" value="1"/>
</dbReference>
<feature type="domain" description="AB hydrolase-1" evidence="1">
    <location>
        <begin position="56"/>
        <end position="267"/>
    </location>
</feature>
<proteinExistence type="predicted"/>
<evidence type="ECO:0000313" key="3">
    <source>
        <dbReference type="Proteomes" id="UP001163115"/>
    </source>
</evidence>
<gene>
    <name evidence="2" type="ORF">OW255_06225</name>
</gene>
<dbReference type="Pfam" id="PF12697">
    <property type="entry name" value="Abhydrolase_6"/>
    <property type="match status" value="1"/>
</dbReference>
<dbReference type="Gene3D" id="3.40.50.1820">
    <property type="entry name" value="alpha/beta hydrolase"/>
    <property type="match status" value="1"/>
</dbReference>
<evidence type="ECO:0000259" key="1">
    <source>
        <dbReference type="Pfam" id="PF12697"/>
    </source>
</evidence>
<dbReference type="PANTHER" id="PTHR46438">
    <property type="entry name" value="ALPHA/BETA-HYDROLASES SUPERFAMILY PROTEIN"/>
    <property type="match status" value="1"/>
</dbReference>
<keyword evidence="3" id="KW-1185">Reference proteome</keyword>
<organism evidence="2 3">
    <name type="scientific">Lacrimispora xylanolytica</name>
    <dbReference type="NCBI Taxonomy" id="29375"/>
    <lineage>
        <taxon>Bacteria</taxon>
        <taxon>Bacillati</taxon>
        <taxon>Bacillota</taxon>
        <taxon>Clostridia</taxon>
        <taxon>Lachnospirales</taxon>
        <taxon>Lachnospiraceae</taxon>
        <taxon>Lacrimispora</taxon>
    </lineage>
</organism>
<dbReference type="PRINTS" id="PR00111">
    <property type="entry name" value="ABHYDROLASE"/>
</dbReference>
<dbReference type="InterPro" id="IPR029058">
    <property type="entry name" value="AB_hydrolase_fold"/>
</dbReference>
<evidence type="ECO:0000313" key="2">
    <source>
        <dbReference type="EMBL" id="WAJ25105.1"/>
    </source>
</evidence>
<dbReference type="RefSeq" id="WP_268116024.1">
    <property type="nucleotide sequence ID" value="NZ_CP113524.1"/>
</dbReference>
<name>A0ABY7AFJ4_9FIRM</name>
<accession>A0ABY7AFJ4</accession>
<sequence>MNHQTNKVFKTPEGKEKFLTYYNQIINHLPGESIYLDTTYGKTFVLACGQPHLPPMVLLHGSCSNSAFWAAEISRFSEKYRVYAIDTIGEAGNSEENRYDVNDSAYSLWLKEVFDQLMISHAVIIGNSFGGWMALKFTTAFPEYADKLVLISPSGLSPIKPEFLSKSSEYVAQGSDELESFDDSIIGESDIPDKAKEFIMLILRNFNPMTDPLPAFSEEEIKKLRMPVLLIAGEQDVTIDVHQVANRLTALTLSPEIHILSGYGHIIGDAGDIIAPFLEKEGNK</sequence>
<dbReference type="SUPFAM" id="SSF53474">
    <property type="entry name" value="alpha/beta-Hydrolases"/>
    <property type="match status" value="1"/>
</dbReference>
<dbReference type="Proteomes" id="UP001163115">
    <property type="component" value="Chromosome"/>
</dbReference>
<dbReference type="EMBL" id="CP113524">
    <property type="protein sequence ID" value="WAJ25105.1"/>
    <property type="molecule type" value="Genomic_DNA"/>
</dbReference>
<protein>
    <submittedName>
        <fullName evidence="2">Alpha/beta hydrolase</fullName>
    </submittedName>
</protein>
<reference evidence="2" key="1">
    <citation type="submission" date="2022-11" db="EMBL/GenBank/DDBJ databases">
        <title>Lacrimispora xylanolytica sy1, complete genome.</title>
        <authorList>
            <person name="Choi S."/>
        </authorList>
    </citation>
    <scope>NUCLEOTIDE SEQUENCE</scope>
    <source>
        <strain evidence="2">Sy1</strain>
    </source>
</reference>